<dbReference type="Proteomes" id="UP001596395">
    <property type="component" value="Unassembled WGS sequence"/>
</dbReference>
<keyword evidence="2" id="KW-1185">Reference proteome</keyword>
<evidence type="ECO:0008006" key="3">
    <source>
        <dbReference type="Google" id="ProtNLM"/>
    </source>
</evidence>
<sequence>MGIPTLHCPECGAYVPCYSQIPADVGDPTAEEIEKRCGDCGNRFTVAEGM</sequence>
<gene>
    <name evidence="1" type="ORF">ACFQGB_18240</name>
</gene>
<name>A0ABD5VPM0_9EURY</name>
<reference evidence="1 2" key="1">
    <citation type="journal article" date="2019" name="Int. J. Syst. Evol. Microbiol.">
        <title>The Global Catalogue of Microorganisms (GCM) 10K type strain sequencing project: providing services to taxonomists for standard genome sequencing and annotation.</title>
        <authorList>
            <consortium name="The Broad Institute Genomics Platform"/>
            <consortium name="The Broad Institute Genome Sequencing Center for Infectious Disease"/>
            <person name="Wu L."/>
            <person name="Ma J."/>
        </authorList>
    </citation>
    <scope>NUCLEOTIDE SEQUENCE [LARGE SCALE GENOMIC DNA]</scope>
    <source>
        <strain evidence="1 2">GX26</strain>
    </source>
</reference>
<proteinExistence type="predicted"/>
<organism evidence="1 2">
    <name type="scientific">Halorubellus litoreus</name>
    <dbReference type="NCBI Taxonomy" id="755308"/>
    <lineage>
        <taxon>Archaea</taxon>
        <taxon>Methanobacteriati</taxon>
        <taxon>Methanobacteriota</taxon>
        <taxon>Stenosarchaea group</taxon>
        <taxon>Halobacteria</taxon>
        <taxon>Halobacteriales</taxon>
        <taxon>Halorubellaceae</taxon>
        <taxon>Halorubellus</taxon>
    </lineage>
</organism>
<accession>A0ABD5VPM0</accession>
<evidence type="ECO:0000313" key="2">
    <source>
        <dbReference type="Proteomes" id="UP001596395"/>
    </source>
</evidence>
<evidence type="ECO:0000313" key="1">
    <source>
        <dbReference type="EMBL" id="MFC6954811.1"/>
    </source>
</evidence>
<dbReference type="AlphaFoldDB" id="A0ABD5VPM0"/>
<dbReference type="RefSeq" id="WP_336351754.1">
    <property type="nucleotide sequence ID" value="NZ_JAZAQL010000004.1"/>
</dbReference>
<dbReference type="EMBL" id="JBHSXN010000004">
    <property type="protein sequence ID" value="MFC6954811.1"/>
    <property type="molecule type" value="Genomic_DNA"/>
</dbReference>
<protein>
    <recommendedName>
        <fullName evidence="3">MJ0042 family finger-like domain-containing protein</fullName>
    </recommendedName>
</protein>
<comment type="caution">
    <text evidence="1">The sequence shown here is derived from an EMBL/GenBank/DDBJ whole genome shotgun (WGS) entry which is preliminary data.</text>
</comment>